<keyword evidence="1" id="KW-0812">Transmembrane</keyword>
<sequence>MIRNILAIVALLLAIISLIGFLIKIPMIETIRALANLAVILFFIVSRQQHKA</sequence>
<dbReference type="RefSeq" id="WP_157059130.1">
    <property type="nucleotide sequence ID" value="NZ_AYYI01000103.1"/>
</dbReference>
<keyword evidence="1" id="KW-1133">Transmembrane helix</keyword>
<protein>
    <submittedName>
        <fullName evidence="2">Uncharacterized protein</fullName>
    </submittedName>
</protein>
<name>A0A0R2D0K2_9LACO</name>
<evidence type="ECO:0000313" key="3">
    <source>
        <dbReference type="Proteomes" id="UP000051638"/>
    </source>
</evidence>
<organism evidence="2 3">
    <name type="scientific">Loigolactobacillus rennini DSM 20253</name>
    <dbReference type="NCBI Taxonomy" id="1423796"/>
    <lineage>
        <taxon>Bacteria</taxon>
        <taxon>Bacillati</taxon>
        <taxon>Bacillota</taxon>
        <taxon>Bacilli</taxon>
        <taxon>Lactobacillales</taxon>
        <taxon>Lactobacillaceae</taxon>
        <taxon>Loigolactobacillus</taxon>
    </lineage>
</organism>
<gene>
    <name evidence="2" type="ORF">FC24_GL000719</name>
</gene>
<comment type="caution">
    <text evidence="2">The sequence shown here is derived from an EMBL/GenBank/DDBJ whole genome shotgun (WGS) entry which is preliminary data.</text>
</comment>
<reference evidence="2 3" key="1">
    <citation type="journal article" date="2015" name="Genome Announc.">
        <title>Expanding the biotechnology potential of lactobacilli through comparative genomics of 213 strains and associated genera.</title>
        <authorList>
            <person name="Sun Z."/>
            <person name="Harris H.M."/>
            <person name="McCann A."/>
            <person name="Guo C."/>
            <person name="Argimon S."/>
            <person name="Zhang W."/>
            <person name="Yang X."/>
            <person name="Jeffery I.B."/>
            <person name="Cooney J.C."/>
            <person name="Kagawa T.F."/>
            <person name="Liu W."/>
            <person name="Song Y."/>
            <person name="Salvetti E."/>
            <person name="Wrobel A."/>
            <person name="Rasinkangas P."/>
            <person name="Parkhill J."/>
            <person name="Rea M.C."/>
            <person name="O'Sullivan O."/>
            <person name="Ritari J."/>
            <person name="Douillard F.P."/>
            <person name="Paul Ross R."/>
            <person name="Yang R."/>
            <person name="Briner A.E."/>
            <person name="Felis G.E."/>
            <person name="de Vos W.M."/>
            <person name="Barrangou R."/>
            <person name="Klaenhammer T.R."/>
            <person name="Caufield P.W."/>
            <person name="Cui Y."/>
            <person name="Zhang H."/>
            <person name="O'Toole P.W."/>
        </authorList>
    </citation>
    <scope>NUCLEOTIDE SEQUENCE [LARGE SCALE GENOMIC DNA]</scope>
    <source>
        <strain evidence="2 3">DSM 20253</strain>
    </source>
</reference>
<keyword evidence="1" id="KW-0472">Membrane</keyword>
<proteinExistence type="predicted"/>
<evidence type="ECO:0000256" key="1">
    <source>
        <dbReference type="SAM" id="Phobius"/>
    </source>
</evidence>
<dbReference type="PATRIC" id="fig|1423796.3.peg.737"/>
<dbReference type="Proteomes" id="UP000051638">
    <property type="component" value="Unassembled WGS sequence"/>
</dbReference>
<dbReference type="EMBL" id="AYYI01000103">
    <property type="protein sequence ID" value="KRM93027.1"/>
    <property type="molecule type" value="Genomic_DNA"/>
</dbReference>
<feature type="transmembrane region" description="Helical" evidence="1">
    <location>
        <begin position="30"/>
        <end position="46"/>
    </location>
</feature>
<evidence type="ECO:0000313" key="2">
    <source>
        <dbReference type="EMBL" id="KRM93027.1"/>
    </source>
</evidence>
<keyword evidence="3" id="KW-1185">Reference proteome</keyword>
<accession>A0A0R2D0K2</accession>
<dbReference type="STRING" id="1423796.FC24_GL000719"/>
<dbReference type="AlphaFoldDB" id="A0A0R2D0K2"/>